<dbReference type="Pfam" id="PF07690">
    <property type="entry name" value="MFS_1"/>
    <property type="match status" value="1"/>
</dbReference>
<dbReference type="GO" id="GO:0005886">
    <property type="term" value="C:plasma membrane"/>
    <property type="evidence" value="ECO:0007669"/>
    <property type="project" value="UniProtKB-SubCell"/>
</dbReference>
<sequence>MTTPTPTTPMNRLFILVLGAFALGLDAYVMAGLLPKVAADLHTSESAAGQMVTLFTLCYALAAPVFATALAGRPAKTVLTAALLLFTLANALTAVAGSLAVLLVARALAGVGAGVYSPMAAATAASLAGEERRGRALALVMGGMSIGTVIGVPVGVLLADHVGWRGTLWLITGLGAVAVTGVALALPRLAATPPPPLRERARILARRPVAAIAGVSLIAGVTSLGLYTYLAPFLADAGGIDGTLGAMWAWGLGGVAGSLLIGRIVDRTGRPYAVVTVVLLLLCLSHLLLPLAAEATWLLAVPLVVWGATGWALQVPQQHQLIAARPDQAPVAVSLNSSAVYLGSALGSALGGIVLASGVAPADLPYWTGGLVAVGLMLHLVLVRMPRPAHSDHESRPEARAPESVTAGE</sequence>
<feature type="transmembrane region" description="Helical" evidence="7">
    <location>
        <begin position="136"/>
        <end position="156"/>
    </location>
</feature>
<feature type="transmembrane region" description="Helical" evidence="7">
    <location>
        <begin position="47"/>
        <end position="71"/>
    </location>
</feature>
<reference evidence="9 10" key="1">
    <citation type="submission" date="2018-09" db="EMBL/GenBank/DDBJ databases">
        <title>Production of Trimethoprim by Streptomyces sp. 3E-1.</title>
        <authorList>
            <person name="Kang H.J."/>
            <person name="Kim S.B."/>
        </authorList>
    </citation>
    <scope>NUCLEOTIDE SEQUENCE [LARGE SCALE GENOMIC DNA]</scope>
    <source>
        <strain evidence="9 10">3E-1</strain>
    </source>
</reference>
<feature type="transmembrane region" description="Helical" evidence="7">
    <location>
        <begin position="364"/>
        <end position="383"/>
    </location>
</feature>
<evidence type="ECO:0000256" key="4">
    <source>
        <dbReference type="ARBA" id="ARBA00022989"/>
    </source>
</evidence>
<keyword evidence="4 7" id="KW-1133">Transmembrane helix</keyword>
<dbReference type="Proteomes" id="UP000265765">
    <property type="component" value="Chromosome"/>
</dbReference>
<feature type="domain" description="Major facilitator superfamily (MFS) profile" evidence="8">
    <location>
        <begin position="12"/>
        <end position="387"/>
    </location>
</feature>
<dbReference type="InterPro" id="IPR011701">
    <property type="entry name" value="MFS"/>
</dbReference>
<gene>
    <name evidence="9" type="primary">pbuE</name>
    <name evidence="9" type="ORF">DWG14_05689</name>
</gene>
<feature type="transmembrane region" description="Helical" evidence="7">
    <location>
        <begin position="295"/>
        <end position="313"/>
    </location>
</feature>
<organism evidence="9 10">
    <name type="scientific">Streptomyces griseorubiginosus</name>
    <dbReference type="NCBI Taxonomy" id="67304"/>
    <lineage>
        <taxon>Bacteria</taxon>
        <taxon>Bacillati</taxon>
        <taxon>Actinomycetota</taxon>
        <taxon>Actinomycetes</taxon>
        <taxon>Kitasatosporales</taxon>
        <taxon>Streptomycetaceae</taxon>
        <taxon>Streptomyces</taxon>
    </lineage>
</organism>
<accession>A0AAI8PPG4</accession>
<dbReference type="PANTHER" id="PTHR43124">
    <property type="entry name" value="PURINE EFFLUX PUMP PBUE"/>
    <property type="match status" value="1"/>
</dbReference>
<evidence type="ECO:0000256" key="5">
    <source>
        <dbReference type="ARBA" id="ARBA00023136"/>
    </source>
</evidence>
<evidence type="ECO:0000256" key="3">
    <source>
        <dbReference type="ARBA" id="ARBA00022692"/>
    </source>
</evidence>
<dbReference type="PRINTS" id="PR01035">
    <property type="entry name" value="TCRTETA"/>
</dbReference>
<dbReference type="RefSeq" id="WP_246091175.1">
    <property type="nucleotide sequence ID" value="NZ_CP032427.1"/>
</dbReference>
<dbReference type="PROSITE" id="PS50850">
    <property type="entry name" value="MFS"/>
    <property type="match status" value="1"/>
</dbReference>
<protein>
    <submittedName>
        <fullName evidence="9">Purine efflux pump PbuE</fullName>
    </submittedName>
</protein>
<dbReference type="GO" id="GO:0022857">
    <property type="term" value="F:transmembrane transporter activity"/>
    <property type="evidence" value="ECO:0007669"/>
    <property type="project" value="InterPro"/>
</dbReference>
<dbReference type="InterPro" id="IPR050189">
    <property type="entry name" value="MFS_Efflux_Transporters"/>
</dbReference>
<feature type="transmembrane region" description="Helical" evidence="7">
    <location>
        <begin position="333"/>
        <end position="358"/>
    </location>
</feature>
<dbReference type="GeneID" id="91284540"/>
<dbReference type="AlphaFoldDB" id="A0AAI8PPG4"/>
<name>A0AAI8PPG4_9ACTN</name>
<dbReference type="SUPFAM" id="SSF103473">
    <property type="entry name" value="MFS general substrate transporter"/>
    <property type="match status" value="1"/>
</dbReference>
<evidence type="ECO:0000313" key="9">
    <source>
        <dbReference type="EMBL" id="AYC41403.1"/>
    </source>
</evidence>
<keyword evidence="5 7" id="KW-0472">Membrane</keyword>
<proteinExistence type="predicted"/>
<feature type="compositionally biased region" description="Basic and acidic residues" evidence="6">
    <location>
        <begin position="389"/>
        <end position="401"/>
    </location>
</feature>
<dbReference type="InterPro" id="IPR001958">
    <property type="entry name" value="Tet-R_TetA/multi-R_MdtG-like"/>
</dbReference>
<feature type="transmembrane region" description="Helical" evidence="7">
    <location>
        <begin position="168"/>
        <end position="187"/>
    </location>
</feature>
<dbReference type="KEGG" id="sge:DWG14_05689"/>
<dbReference type="EMBL" id="CP032427">
    <property type="protein sequence ID" value="AYC41403.1"/>
    <property type="molecule type" value="Genomic_DNA"/>
</dbReference>
<feature type="transmembrane region" description="Helical" evidence="7">
    <location>
        <begin position="208"/>
        <end position="227"/>
    </location>
</feature>
<dbReference type="CDD" id="cd17324">
    <property type="entry name" value="MFS_NepI_like"/>
    <property type="match status" value="1"/>
</dbReference>
<feature type="transmembrane region" description="Helical" evidence="7">
    <location>
        <begin position="78"/>
        <end position="101"/>
    </location>
</feature>
<dbReference type="Gene3D" id="1.20.1250.20">
    <property type="entry name" value="MFS general substrate transporter like domains"/>
    <property type="match status" value="1"/>
</dbReference>
<evidence type="ECO:0000259" key="8">
    <source>
        <dbReference type="PROSITE" id="PS50850"/>
    </source>
</evidence>
<evidence type="ECO:0000256" key="2">
    <source>
        <dbReference type="ARBA" id="ARBA00022475"/>
    </source>
</evidence>
<dbReference type="InterPro" id="IPR020846">
    <property type="entry name" value="MFS_dom"/>
</dbReference>
<dbReference type="PANTHER" id="PTHR43124:SF10">
    <property type="entry name" value="PURINE EFFLUX PUMP PBUE"/>
    <property type="match status" value="1"/>
</dbReference>
<feature type="transmembrane region" description="Helical" evidence="7">
    <location>
        <begin position="272"/>
        <end position="289"/>
    </location>
</feature>
<evidence type="ECO:0000256" key="7">
    <source>
        <dbReference type="SAM" id="Phobius"/>
    </source>
</evidence>
<feature type="region of interest" description="Disordered" evidence="6">
    <location>
        <begin position="389"/>
        <end position="409"/>
    </location>
</feature>
<dbReference type="InterPro" id="IPR036259">
    <property type="entry name" value="MFS_trans_sf"/>
</dbReference>
<evidence type="ECO:0000256" key="1">
    <source>
        <dbReference type="ARBA" id="ARBA00004651"/>
    </source>
</evidence>
<keyword evidence="2" id="KW-1003">Cell membrane</keyword>
<evidence type="ECO:0000313" key="10">
    <source>
        <dbReference type="Proteomes" id="UP000265765"/>
    </source>
</evidence>
<feature type="transmembrane region" description="Helical" evidence="7">
    <location>
        <begin position="247"/>
        <end position="265"/>
    </location>
</feature>
<evidence type="ECO:0000256" key="6">
    <source>
        <dbReference type="SAM" id="MobiDB-lite"/>
    </source>
</evidence>
<feature type="transmembrane region" description="Helical" evidence="7">
    <location>
        <begin position="107"/>
        <end position="129"/>
    </location>
</feature>
<comment type="subcellular location">
    <subcellularLocation>
        <location evidence="1">Cell membrane</location>
        <topology evidence="1">Multi-pass membrane protein</topology>
    </subcellularLocation>
</comment>
<keyword evidence="3 7" id="KW-0812">Transmembrane</keyword>